<accession>A0A4P9WQP1</accession>
<protein>
    <submittedName>
        <fullName evidence="1">Uncharacterized protein</fullName>
    </submittedName>
</protein>
<organism evidence="1 2">
    <name type="scientific">Caulochytrium protostelioides</name>
    <dbReference type="NCBI Taxonomy" id="1555241"/>
    <lineage>
        <taxon>Eukaryota</taxon>
        <taxon>Fungi</taxon>
        <taxon>Fungi incertae sedis</taxon>
        <taxon>Chytridiomycota</taxon>
        <taxon>Chytridiomycota incertae sedis</taxon>
        <taxon>Chytridiomycetes</taxon>
        <taxon>Caulochytriales</taxon>
        <taxon>Caulochytriaceae</taxon>
        <taxon>Caulochytrium</taxon>
    </lineage>
</organism>
<evidence type="ECO:0000313" key="2">
    <source>
        <dbReference type="Proteomes" id="UP000268535"/>
    </source>
</evidence>
<dbReference type="GO" id="GO:0005085">
    <property type="term" value="F:guanyl-nucleotide exchange factor activity"/>
    <property type="evidence" value="ECO:0007669"/>
    <property type="project" value="InterPro"/>
</dbReference>
<dbReference type="EMBL" id="ML012037">
    <property type="protein sequence ID" value="RKO95354.1"/>
    <property type="molecule type" value="Genomic_DNA"/>
</dbReference>
<sequence length="141" mass="15662">MRPCGRLINFDKYLKAGRIIQELQRFQVPYALQPVEALQAYLLDHLGTAVTSPQQLYSMSLAIEPRIPSGNENKLRSMAARARLLDTVHGGAPDAARLDAHGCVMTGIEMTTKTPELTGSLRDFFWTWYAMRMCLAGFGSG</sequence>
<proteinExistence type="predicted"/>
<reference evidence="2" key="1">
    <citation type="journal article" date="2018" name="Nat. Microbiol.">
        <title>Leveraging single-cell genomics to expand the fungal tree of life.</title>
        <authorList>
            <person name="Ahrendt S.R."/>
            <person name="Quandt C.A."/>
            <person name="Ciobanu D."/>
            <person name="Clum A."/>
            <person name="Salamov A."/>
            <person name="Andreopoulos B."/>
            <person name="Cheng J.F."/>
            <person name="Woyke T."/>
            <person name="Pelin A."/>
            <person name="Henrissat B."/>
            <person name="Reynolds N.K."/>
            <person name="Benny G.L."/>
            <person name="Smith M.E."/>
            <person name="James T.Y."/>
            <person name="Grigoriev I.V."/>
        </authorList>
    </citation>
    <scope>NUCLEOTIDE SEQUENCE [LARGE SCALE GENOMIC DNA]</scope>
    <source>
        <strain evidence="2">ATCC 52028</strain>
    </source>
</reference>
<dbReference type="GO" id="GO:0007264">
    <property type="term" value="P:small GTPase-mediated signal transduction"/>
    <property type="evidence" value="ECO:0007669"/>
    <property type="project" value="InterPro"/>
</dbReference>
<evidence type="ECO:0000313" key="1">
    <source>
        <dbReference type="EMBL" id="RKO95354.1"/>
    </source>
</evidence>
<dbReference type="SUPFAM" id="SSF48366">
    <property type="entry name" value="Ras GEF"/>
    <property type="match status" value="1"/>
</dbReference>
<dbReference type="InterPro" id="IPR023578">
    <property type="entry name" value="Ras_GEF_dom_sf"/>
</dbReference>
<dbReference type="Proteomes" id="UP000268535">
    <property type="component" value="Unassembled WGS sequence"/>
</dbReference>
<name>A0A4P9WQP1_9FUNG</name>
<dbReference type="AlphaFoldDB" id="A0A4P9WQP1"/>
<dbReference type="InterPro" id="IPR036964">
    <property type="entry name" value="RASGEF_cat_dom_sf"/>
</dbReference>
<gene>
    <name evidence="1" type="ORF">CAUPRSCDRAFT_12942</name>
</gene>
<dbReference type="Gene3D" id="1.10.840.10">
    <property type="entry name" value="Ras guanine-nucleotide exchange factors catalytic domain"/>
    <property type="match status" value="1"/>
</dbReference>